<evidence type="ECO:0000256" key="1">
    <source>
        <dbReference type="SAM" id="MobiDB-lite"/>
    </source>
</evidence>
<organism evidence="2">
    <name type="scientific">Aphanomyces invadans</name>
    <dbReference type="NCBI Taxonomy" id="157072"/>
    <lineage>
        <taxon>Eukaryota</taxon>
        <taxon>Sar</taxon>
        <taxon>Stramenopiles</taxon>
        <taxon>Oomycota</taxon>
        <taxon>Saprolegniomycetes</taxon>
        <taxon>Saprolegniales</taxon>
        <taxon>Verrucalvaceae</taxon>
        <taxon>Aphanomyces</taxon>
    </lineage>
</organism>
<dbReference type="STRING" id="157072.A0A024TPE4"/>
<feature type="compositionally biased region" description="Low complexity" evidence="1">
    <location>
        <begin position="219"/>
        <end position="228"/>
    </location>
</feature>
<dbReference type="GeneID" id="20087720"/>
<feature type="non-terminal residue" evidence="2">
    <location>
        <position position="1"/>
    </location>
</feature>
<sequence>MALPSQVLVLGAPGFTTEELVENIVRKVDASQEIAWTTAASSVHRAHGVTISTKYYAAPVVFHVHSHKFDGDWAAYEACLLVWDTNDSTSWCQVQDSVDRMGEHSYDVLLAVAFGSLDHSNIIETTADWCLEHGVEQVVVTPVESSNDDPISTSVDGTTGVDRIVEALECTMWTSMEMKNGHAPPSQTSSLNAQTSPCKRDTQPRDAVFSNVVEAPDRSTSAPSTSTSVPDKDRESVEEFESLLQEVQAIRSQMHGVSDDERRKRAADMAMRLWEMMGAGDSDSGRESDSD</sequence>
<accession>A0A024TPE4</accession>
<evidence type="ECO:0000313" key="2">
    <source>
        <dbReference type="EMBL" id="ETV96015.1"/>
    </source>
</evidence>
<feature type="compositionally biased region" description="Polar residues" evidence="1">
    <location>
        <begin position="185"/>
        <end position="197"/>
    </location>
</feature>
<dbReference type="AlphaFoldDB" id="A0A024TPE4"/>
<dbReference type="eggNOG" id="ENOG502S14G">
    <property type="taxonomic scope" value="Eukaryota"/>
</dbReference>
<dbReference type="VEuPathDB" id="FungiDB:H310_10670"/>
<dbReference type="RefSeq" id="XP_008875326.1">
    <property type="nucleotide sequence ID" value="XM_008877104.1"/>
</dbReference>
<dbReference type="PANTHER" id="PTHR14659">
    <property type="entry name" value="ALPHA- AND GAMMA-ADAPTIN-BINDING PROTEIN P34"/>
    <property type="match status" value="1"/>
</dbReference>
<protein>
    <submittedName>
        <fullName evidence="2">Uncharacterized protein</fullName>
    </submittedName>
</protein>
<gene>
    <name evidence="2" type="ORF">H310_10670</name>
</gene>
<dbReference type="OrthoDB" id="1741717at2759"/>
<dbReference type="PANTHER" id="PTHR14659:SF1">
    <property type="entry name" value="ALPHA- AND GAMMA-ADAPTIN-BINDING PROTEIN P34"/>
    <property type="match status" value="1"/>
</dbReference>
<name>A0A024TPE4_9STRA</name>
<dbReference type="InterPro" id="IPR019341">
    <property type="entry name" value="Alpha/Gamma-adaptin-bd_p34"/>
</dbReference>
<feature type="region of interest" description="Disordered" evidence="1">
    <location>
        <begin position="178"/>
        <end position="239"/>
    </location>
</feature>
<proteinExistence type="predicted"/>
<dbReference type="Gene3D" id="3.40.50.11960">
    <property type="match status" value="1"/>
</dbReference>
<reference evidence="2" key="1">
    <citation type="submission" date="2013-12" db="EMBL/GenBank/DDBJ databases">
        <title>The Genome Sequence of Aphanomyces invadans NJM9701.</title>
        <authorList>
            <consortium name="The Broad Institute Genomics Platform"/>
            <person name="Russ C."/>
            <person name="Tyler B."/>
            <person name="van West P."/>
            <person name="Dieguez-Uribeondo J."/>
            <person name="Young S.K."/>
            <person name="Zeng Q."/>
            <person name="Gargeya S."/>
            <person name="Fitzgerald M."/>
            <person name="Abouelleil A."/>
            <person name="Alvarado L."/>
            <person name="Chapman S.B."/>
            <person name="Gainer-Dewar J."/>
            <person name="Goldberg J."/>
            <person name="Griggs A."/>
            <person name="Gujja S."/>
            <person name="Hansen M."/>
            <person name="Howarth C."/>
            <person name="Imamovic A."/>
            <person name="Ireland A."/>
            <person name="Larimer J."/>
            <person name="McCowan C."/>
            <person name="Murphy C."/>
            <person name="Pearson M."/>
            <person name="Poon T.W."/>
            <person name="Priest M."/>
            <person name="Roberts A."/>
            <person name="Saif S."/>
            <person name="Shea T."/>
            <person name="Sykes S."/>
            <person name="Wortman J."/>
            <person name="Nusbaum C."/>
            <person name="Birren B."/>
        </authorList>
    </citation>
    <scope>NUCLEOTIDE SEQUENCE [LARGE SCALE GENOMIC DNA]</scope>
    <source>
        <strain evidence="2">NJM9701</strain>
    </source>
</reference>
<dbReference type="EMBL" id="KI913978">
    <property type="protein sequence ID" value="ETV96015.1"/>
    <property type="molecule type" value="Genomic_DNA"/>
</dbReference>
<dbReference type="Pfam" id="PF10199">
    <property type="entry name" value="Adaptin_binding"/>
    <property type="match status" value="1"/>
</dbReference>